<reference evidence="1" key="2">
    <citation type="submission" date="2021-01" db="EMBL/GenBank/DDBJ databases">
        <authorList>
            <person name="Mieszkin S."/>
            <person name="Pouder E."/>
            <person name="Alain K."/>
        </authorList>
    </citation>
    <scope>NUCLEOTIDE SEQUENCE</scope>
    <source>
        <strain evidence="1">HW T2.11</strain>
    </source>
</reference>
<dbReference type="Proteomes" id="UP000708298">
    <property type="component" value="Unassembled WGS sequence"/>
</dbReference>
<keyword evidence="2" id="KW-1185">Reference proteome</keyword>
<dbReference type="AlphaFoldDB" id="A0A964E1K4"/>
<comment type="caution">
    <text evidence="1">The sequence shown here is derived from an EMBL/GenBank/DDBJ whole genome shotgun (WGS) entry which is preliminary data.</text>
</comment>
<accession>A0A964E1K4</accession>
<dbReference type="EMBL" id="JAESVB010000030">
    <property type="protein sequence ID" value="MCB8878342.1"/>
    <property type="molecule type" value="Genomic_DNA"/>
</dbReference>
<evidence type="ECO:0000313" key="2">
    <source>
        <dbReference type="Proteomes" id="UP000708298"/>
    </source>
</evidence>
<organism evidence="1 2">
    <name type="scientific">Acidisoma silvae</name>
    <dbReference type="NCBI Taxonomy" id="2802396"/>
    <lineage>
        <taxon>Bacteria</taxon>
        <taxon>Pseudomonadati</taxon>
        <taxon>Pseudomonadota</taxon>
        <taxon>Alphaproteobacteria</taxon>
        <taxon>Acetobacterales</taxon>
        <taxon>Acidocellaceae</taxon>
        <taxon>Acidisoma</taxon>
    </lineage>
</organism>
<proteinExistence type="predicted"/>
<evidence type="ECO:0000313" key="1">
    <source>
        <dbReference type="EMBL" id="MCB8878342.1"/>
    </source>
</evidence>
<protein>
    <submittedName>
        <fullName evidence="1">Uncharacterized protein</fullName>
    </submittedName>
</protein>
<dbReference type="RefSeq" id="WP_227323988.1">
    <property type="nucleotide sequence ID" value="NZ_JAESVB010000030.1"/>
</dbReference>
<name>A0A964E1K4_9PROT</name>
<reference evidence="1" key="1">
    <citation type="journal article" date="2021" name="Microorganisms">
        <title>Acidisoma silvae sp. nov. and Acidisomacellulosilytica sp. nov., Two Acidophilic Bacteria Isolated from Decaying Wood, Hydrolyzing Cellulose and Producing Poly-3-hydroxybutyrate.</title>
        <authorList>
            <person name="Mieszkin S."/>
            <person name="Pouder E."/>
            <person name="Uroz S."/>
            <person name="Simon-Colin C."/>
            <person name="Alain K."/>
        </authorList>
    </citation>
    <scope>NUCLEOTIDE SEQUENCE</scope>
    <source>
        <strain evidence="1">HW T2.11</strain>
    </source>
</reference>
<gene>
    <name evidence="1" type="ORF">ASILVAE211_24410</name>
</gene>
<sequence>MAQSIDSKDASPGPGQTHRFISQAILPLAIAWATAVENAGYQASQTVREHPGKSAICALTLGFAIAVVRAKAERKLRKI</sequence>